<dbReference type="InterPro" id="IPR008780">
    <property type="entry name" value="Plasmodium_Vir"/>
</dbReference>
<organism evidence="1 2">
    <name type="scientific">Plasmodium ovale</name>
    <name type="common">malaria parasite P. ovale</name>
    <dbReference type="NCBI Taxonomy" id="36330"/>
    <lineage>
        <taxon>Eukaryota</taxon>
        <taxon>Sar</taxon>
        <taxon>Alveolata</taxon>
        <taxon>Apicomplexa</taxon>
        <taxon>Aconoidasida</taxon>
        <taxon>Haemosporida</taxon>
        <taxon>Plasmodiidae</taxon>
        <taxon>Plasmodium</taxon>
        <taxon>Plasmodium (Plasmodium)</taxon>
    </lineage>
</organism>
<dbReference type="OrthoDB" id="387611at2759"/>
<name>A0A1C3KI65_PLAOA</name>
<gene>
    <name evidence="1" type="primary">PowCR01_000115300</name>
    <name evidence="1" type="ORF">POWCR01_000115300</name>
</gene>
<dbReference type="AlphaFoldDB" id="A0A1C3KI65"/>
<dbReference type="VEuPathDB" id="PlasmoDB:POWCR01_000115300"/>
<dbReference type="EMBL" id="FLRJ01000374">
    <property type="protein sequence ID" value="SBT73466.1"/>
    <property type="molecule type" value="Genomic_DNA"/>
</dbReference>
<evidence type="ECO:0000313" key="2">
    <source>
        <dbReference type="Proteomes" id="UP000243200"/>
    </source>
</evidence>
<sequence length="342" mass="39624">MVTKESDLPSYKTYELLSNENGNLGNLGNFSDKCHSLQGKFRSYDKIFGLCTKLAGNLVNFCSSNENRSPLNYNCEFIHQWLFNEIINNLGLHDNGPRQGVKGIFYSTWENIVSEIKCTNKCDPNLELFQSSTIDDLKFRKNMHDYIYNYDILDKMDSSTEKIDNRYCKYLSSMNEKYTEFKDFCPHNNKKCFHGAKSLEEYNPENLCTKFRCRDEPLCSKYIGDTSTKSDRVEARSLEKAELPDDRDGEYVASVNESETSTILTTVGPSFLGLFITSFFLFKLTPMRSWFNNRILKRKNIEEYINEEASSEIIDNYFLHENREPGKSGYDIAYHSVVNIGD</sequence>
<accession>A0A1C3KI65</accession>
<proteinExistence type="predicted"/>
<evidence type="ECO:0000313" key="1">
    <source>
        <dbReference type="EMBL" id="SBT73466.1"/>
    </source>
</evidence>
<dbReference type="VEuPathDB" id="PlasmoDB:PocGH01_00196000"/>
<dbReference type="Proteomes" id="UP000243200">
    <property type="component" value="Unassembled WGS sequence"/>
</dbReference>
<protein>
    <submittedName>
        <fullName evidence="1">PIR protein</fullName>
    </submittedName>
</protein>
<reference evidence="1 2" key="1">
    <citation type="submission" date="2016-06" db="EMBL/GenBank/DDBJ databases">
        <authorList>
            <consortium name="Pathogen Informatics"/>
        </authorList>
    </citation>
    <scope>NUCLEOTIDE SEQUENCE [LARGE SCALE GENOMIC DNA]</scope>
</reference>
<dbReference type="Pfam" id="PF05795">
    <property type="entry name" value="Plasmodium_Vir"/>
    <property type="match status" value="1"/>
</dbReference>